<dbReference type="InterPro" id="IPR007848">
    <property type="entry name" value="Small_mtfrase_dom"/>
</dbReference>
<dbReference type="CDD" id="cd02440">
    <property type="entry name" value="AdoMet_MTases"/>
    <property type="match status" value="1"/>
</dbReference>
<organism evidence="3 4">
    <name type="scientific">Nocardioides panacihumi</name>
    <dbReference type="NCBI Taxonomy" id="400774"/>
    <lineage>
        <taxon>Bacteria</taxon>
        <taxon>Bacillati</taxon>
        <taxon>Actinomycetota</taxon>
        <taxon>Actinomycetes</taxon>
        <taxon>Propionibacteriales</taxon>
        <taxon>Nocardioidaceae</taxon>
        <taxon>Nocardioides</taxon>
    </lineage>
</organism>
<feature type="region of interest" description="Disordered" evidence="1">
    <location>
        <begin position="202"/>
        <end position="237"/>
    </location>
</feature>
<dbReference type="InterPro" id="IPR050320">
    <property type="entry name" value="N5-glutamine_MTase"/>
</dbReference>
<dbReference type="EMBL" id="BAAAPB010000003">
    <property type="protein sequence ID" value="GAA1968185.1"/>
    <property type="molecule type" value="Genomic_DNA"/>
</dbReference>
<reference evidence="3 4" key="1">
    <citation type="journal article" date="2019" name="Int. J. Syst. Evol. Microbiol.">
        <title>The Global Catalogue of Microorganisms (GCM) 10K type strain sequencing project: providing services to taxonomists for standard genome sequencing and annotation.</title>
        <authorList>
            <consortium name="The Broad Institute Genomics Platform"/>
            <consortium name="The Broad Institute Genome Sequencing Center for Infectious Disease"/>
            <person name="Wu L."/>
            <person name="Ma J."/>
        </authorList>
    </citation>
    <scope>NUCLEOTIDE SEQUENCE [LARGE SCALE GENOMIC DNA]</scope>
    <source>
        <strain evidence="3 4">JCM 15309</strain>
    </source>
</reference>
<dbReference type="Pfam" id="PF05175">
    <property type="entry name" value="MTS"/>
    <property type="match status" value="1"/>
</dbReference>
<dbReference type="InterPro" id="IPR002052">
    <property type="entry name" value="DNA_methylase_N6_adenine_CS"/>
</dbReference>
<evidence type="ECO:0000256" key="1">
    <source>
        <dbReference type="SAM" id="MobiDB-lite"/>
    </source>
</evidence>
<protein>
    <recommendedName>
        <fullName evidence="2">Methyltransferase small domain-containing protein</fullName>
    </recommendedName>
</protein>
<comment type="caution">
    <text evidence="3">The sequence shown here is derived from an EMBL/GenBank/DDBJ whole genome shotgun (WGS) entry which is preliminary data.</text>
</comment>
<dbReference type="PROSITE" id="PS00092">
    <property type="entry name" value="N6_MTASE"/>
    <property type="match status" value="1"/>
</dbReference>
<gene>
    <name evidence="3" type="ORF">GCM10009798_30710</name>
</gene>
<dbReference type="SUPFAM" id="SSF53335">
    <property type="entry name" value="S-adenosyl-L-methionine-dependent methyltransferases"/>
    <property type="match status" value="1"/>
</dbReference>
<dbReference type="InterPro" id="IPR029063">
    <property type="entry name" value="SAM-dependent_MTases_sf"/>
</dbReference>
<feature type="domain" description="Methyltransferase small" evidence="2">
    <location>
        <begin position="41"/>
        <end position="120"/>
    </location>
</feature>
<dbReference type="PANTHER" id="PTHR18895">
    <property type="entry name" value="HEMK METHYLTRANSFERASE"/>
    <property type="match status" value="1"/>
</dbReference>
<sequence length="237" mass="25089">MRQTMKFGTLDISYDERVLRPRPWTEQQAHWAAQLLTDPAPAGPVLELCAGAGQIGLLTISLQPRPLVCVDRSPMACGFARSNAAAAGLGSLVDVREASLESALAPGERFALVIADPPWVPSDRTGAFPEDPLEAIDGGLDGLDVARACLRTAIPHLLPGAAVLLQLGAEDQAAALAEEFDELVVRETRRCEGGVLVHLTLPSPRSRPLEAGTATHDHLAPSRGSGGRPRDPAARPR</sequence>
<feature type="compositionally biased region" description="Basic and acidic residues" evidence="1">
    <location>
        <begin position="228"/>
        <end position="237"/>
    </location>
</feature>
<evidence type="ECO:0000313" key="4">
    <source>
        <dbReference type="Proteomes" id="UP001500571"/>
    </source>
</evidence>
<proteinExistence type="predicted"/>
<accession>A0ABN2RF98</accession>
<dbReference type="PANTHER" id="PTHR18895:SF74">
    <property type="entry name" value="MTRF1L RELEASE FACTOR GLUTAMINE METHYLTRANSFERASE"/>
    <property type="match status" value="1"/>
</dbReference>
<name>A0ABN2RF98_9ACTN</name>
<evidence type="ECO:0000313" key="3">
    <source>
        <dbReference type="EMBL" id="GAA1968185.1"/>
    </source>
</evidence>
<dbReference type="Gene3D" id="3.40.50.150">
    <property type="entry name" value="Vaccinia Virus protein VP39"/>
    <property type="match status" value="1"/>
</dbReference>
<keyword evidence="4" id="KW-1185">Reference proteome</keyword>
<evidence type="ECO:0000259" key="2">
    <source>
        <dbReference type="Pfam" id="PF05175"/>
    </source>
</evidence>
<dbReference type="Proteomes" id="UP001500571">
    <property type="component" value="Unassembled WGS sequence"/>
</dbReference>